<feature type="transmembrane region" description="Helical" evidence="1">
    <location>
        <begin position="69"/>
        <end position="91"/>
    </location>
</feature>
<feature type="transmembrane region" description="Helical" evidence="1">
    <location>
        <begin position="12"/>
        <end position="34"/>
    </location>
</feature>
<proteinExistence type="predicted"/>
<dbReference type="STRING" id="502682.BMF35_a1890"/>
<name>A0A0G9MQ91_9SPHN</name>
<keyword evidence="3" id="KW-1185">Reference proteome</keyword>
<sequence>MPSSKKATKNRAPLNLLMGAVGLLAVLLLLLNHLLPLPDAVRLVCGLALIVVIPTLWSTRKSDEYTLQLWTAGANAAFATCLFFFFFLALAQGTADAFPEWEANFIEFTDHAFDLTLLAFFLAFNIKRFTGAL</sequence>
<keyword evidence="1" id="KW-0812">Transmembrane</keyword>
<dbReference type="OrthoDB" id="7429125at2"/>
<keyword evidence="1" id="KW-0472">Membrane</keyword>
<evidence type="ECO:0000313" key="3">
    <source>
        <dbReference type="Proteomes" id="UP000053070"/>
    </source>
</evidence>
<dbReference type="AlphaFoldDB" id="A0A0G9MQ91"/>
<dbReference type="PATRIC" id="fig|502682.8.peg.479"/>
<dbReference type="RefSeq" id="WP_156172035.1">
    <property type="nucleotide sequence ID" value="NZ_CP018097.1"/>
</dbReference>
<accession>A0A0G9MQ91</accession>
<evidence type="ECO:0000313" key="2">
    <source>
        <dbReference type="EMBL" id="KLE32880.1"/>
    </source>
</evidence>
<dbReference type="Proteomes" id="UP000053070">
    <property type="component" value="Unassembled WGS sequence"/>
</dbReference>
<gene>
    <name evidence="2" type="ORF">AAW01_02345</name>
</gene>
<feature type="transmembrane region" description="Helical" evidence="1">
    <location>
        <begin position="40"/>
        <end position="57"/>
    </location>
</feature>
<evidence type="ECO:0000256" key="1">
    <source>
        <dbReference type="SAM" id="Phobius"/>
    </source>
</evidence>
<reference evidence="2 3" key="1">
    <citation type="submission" date="2015-04" db="EMBL/GenBank/DDBJ databases">
        <title>The draft genome sequence of Erythrobacr gangjinensis K7-2.</title>
        <authorList>
            <person name="Zhuang L."/>
            <person name="Liu Y."/>
            <person name="Shao Z."/>
        </authorList>
    </citation>
    <scope>NUCLEOTIDE SEQUENCE [LARGE SCALE GENOMIC DNA]</scope>
    <source>
        <strain evidence="2 3">K7-2</strain>
    </source>
</reference>
<keyword evidence="1" id="KW-1133">Transmembrane helix</keyword>
<organism evidence="2 3">
    <name type="scientific">Aurantiacibacter gangjinensis</name>
    <dbReference type="NCBI Taxonomy" id="502682"/>
    <lineage>
        <taxon>Bacteria</taxon>
        <taxon>Pseudomonadati</taxon>
        <taxon>Pseudomonadota</taxon>
        <taxon>Alphaproteobacteria</taxon>
        <taxon>Sphingomonadales</taxon>
        <taxon>Erythrobacteraceae</taxon>
        <taxon>Aurantiacibacter</taxon>
    </lineage>
</organism>
<protein>
    <submittedName>
        <fullName evidence="2">Uncharacterized protein</fullName>
    </submittedName>
</protein>
<dbReference type="EMBL" id="LBHC01000001">
    <property type="protein sequence ID" value="KLE32880.1"/>
    <property type="molecule type" value="Genomic_DNA"/>
</dbReference>
<comment type="caution">
    <text evidence="2">The sequence shown here is derived from an EMBL/GenBank/DDBJ whole genome shotgun (WGS) entry which is preliminary data.</text>
</comment>